<feature type="compositionally biased region" description="Basic and acidic residues" evidence="1">
    <location>
        <begin position="12"/>
        <end position="26"/>
    </location>
</feature>
<sequence length="515" mass="54987">MPPNSPLSRAGSFEERRSGEGTEGEKGRRRGRQEGTILLILTGDQPLITSHLPPTTGDLPQPLSQQVQSQGEGAGRGRAAGNLQGSANQTRPPPSLPSAQQKQTRTGMCRGKDLSDKRRLRPLSSDDNSSLKPPARQCLSSNPHPSTWLLVPSRSLVCLFSSDGFRLKGAPACLRASPRHPSQRDVAGAPDRYSRCPSPPPPAGCPVGDSPAGQVGAPGGNRLWGRLQLPQGWADTGALHTAGGDTSPPHNSWQPGQRRPRSCRHRSVRSRDGRRRRRSCRLCRSSSCYCGEGGSSAAAGSARGAGSGGVGNQRGPMRGHPHLQPLRVSPGLRLHSDSGTQWPAARQGHDRAALRRGQRRPRQRQPQPQPRPGSGRPGEPGSVCIYTMHARGSSYHRLSGLGEDRECGGRERGPAGEGWGSTSPPRALTRRSAKFLQLGPRRAGRPAGGPGGGPAADWSEVGSPLRLPAVGWWWEGMVCERLHALKAPRVPTLSPVTWPSGRGLPRPKLLWGTPT</sequence>
<feature type="region of interest" description="Disordered" evidence="1">
    <location>
        <begin position="290"/>
        <end position="384"/>
    </location>
</feature>
<feature type="compositionally biased region" description="Low complexity" evidence="1">
    <location>
        <begin position="59"/>
        <end position="71"/>
    </location>
</feature>
<feature type="region of interest" description="Disordered" evidence="1">
    <location>
        <begin position="175"/>
        <end position="277"/>
    </location>
</feature>
<accession>A0A5N4EJM5</accession>
<feature type="region of interest" description="Disordered" evidence="1">
    <location>
        <begin position="397"/>
        <end position="427"/>
    </location>
</feature>
<dbReference type="EMBL" id="JWIN03000001">
    <property type="protein sequence ID" value="KAB1283560.1"/>
    <property type="molecule type" value="Genomic_DNA"/>
</dbReference>
<reference evidence="2 3" key="1">
    <citation type="journal article" date="2019" name="Mol. Ecol. Resour.">
        <title>Improving Illumina assemblies with Hi-C and long reads: an example with the North African dromedary.</title>
        <authorList>
            <person name="Elbers J.P."/>
            <person name="Rogers M.F."/>
            <person name="Perelman P.L."/>
            <person name="Proskuryakova A.A."/>
            <person name="Serdyukova N.A."/>
            <person name="Johnson W.E."/>
            <person name="Horin P."/>
            <person name="Corander J."/>
            <person name="Murphy D."/>
            <person name="Burger P.A."/>
        </authorList>
    </citation>
    <scope>NUCLEOTIDE SEQUENCE [LARGE SCALE GENOMIC DNA]</scope>
    <source>
        <strain evidence="2">Drom800</strain>
        <tissue evidence="2">Blood</tissue>
    </source>
</reference>
<feature type="compositionally biased region" description="Basic and acidic residues" evidence="1">
    <location>
        <begin position="402"/>
        <end position="414"/>
    </location>
</feature>
<feature type="compositionally biased region" description="Gly residues" evidence="1">
    <location>
        <begin position="303"/>
        <end position="312"/>
    </location>
</feature>
<feature type="compositionally biased region" description="Polar residues" evidence="1">
    <location>
        <begin position="97"/>
        <end position="106"/>
    </location>
</feature>
<feature type="compositionally biased region" description="Low complexity" evidence="1">
    <location>
        <begin position="290"/>
        <end position="302"/>
    </location>
</feature>
<feature type="compositionally biased region" description="Basic residues" evidence="1">
    <location>
        <begin position="258"/>
        <end position="277"/>
    </location>
</feature>
<feature type="compositionally biased region" description="Low complexity" evidence="1">
    <location>
        <begin position="372"/>
        <end position="381"/>
    </location>
</feature>
<evidence type="ECO:0000256" key="1">
    <source>
        <dbReference type="SAM" id="MobiDB-lite"/>
    </source>
</evidence>
<keyword evidence="3" id="KW-1185">Reference proteome</keyword>
<feature type="region of interest" description="Disordered" evidence="1">
    <location>
        <begin position="1"/>
        <end position="144"/>
    </location>
</feature>
<dbReference type="Proteomes" id="UP000299084">
    <property type="component" value="Unassembled WGS sequence"/>
</dbReference>
<name>A0A5N4EJM5_CAMDR</name>
<dbReference type="AlphaFoldDB" id="A0A5N4EJM5"/>
<feature type="compositionally biased region" description="Basic residues" evidence="1">
    <location>
        <begin position="354"/>
        <end position="363"/>
    </location>
</feature>
<protein>
    <submittedName>
        <fullName evidence="2">Uncharacterized protein</fullName>
    </submittedName>
</protein>
<evidence type="ECO:0000313" key="3">
    <source>
        <dbReference type="Proteomes" id="UP000299084"/>
    </source>
</evidence>
<gene>
    <name evidence="2" type="ORF">Cadr_000000960</name>
</gene>
<comment type="caution">
    <text evidence="2">The sequence shown here is derived from an EMBL/GenBank/DDBJ whole genome shotgun (WGS) entry which is preliminary data.</text>
</comment>
<feature type="region of interest" description="Disordered" evidence="1">
    <location>
        <begin position="440"/>
        <end position="461"/>
    </location>
</feature>
<proteinExistence type="predicted"/>
<organism evidence="2 3">
    <name type="scientific">Camelus dromedarius</name>
    <name type="common">Dromedary</name>
    <name type="synonym">Arabian camel</name>
    <dbReference type="NCBI Taxonomy" id="9838"/>
    <lineage>
        <taxon>Eukaryota</taxon>
        <taxon>Metazoa</taxon>
        <taxon>Chordata</taxon>
        <taxon>Craniata</taxon>
        <taxon>Vertebrata</taxon>
        <taxon>Euteleostomi</taxon>
        <taxon>Mammalia</taxon>
        <taxon>Eutheria</taxon>
        <taxon>Laurasiatheria</taxon>
        <taxon>Artiodactyla</taxon>
        <taxon>Tylopoda</taxon>
        <taxon>Camelidae</taxon>
        <taxon>Camelus</taxon>
    </lineage>
</organism>
<evidence type="ECO:0000313" key="2">
    <source>
        <dbReference type="EMBL" id="KAB1283560.1"/>
    </source>
</evidence>